<sequence length="359" mass="39216">MVTIECFSQMVSAVHAASVEPDRWVEAMTLVRIALGGNATGLVVDQGANRAIQSCSFTDDEAITSYANYYRQFDYVLKAVESSAPGLVHSGEALVALNPRSAFNAEWMRRYELNDGMFVRLTAAPRPCSFVVAGRHAGPFATPDNVRVLNALVPQLQRALRTQHAVAELRDRVASGNHPADSFSAPAMTVFRDMTIGHTNAAAESLLRCSADILVRSGHVLLPFPSADAELRRAVSQATRESGPRTAETLTVPRDALSRPLVVHVLPSTNLHRQQAVVIVVDPDNHREPPKKLLRQLFSLTDAEAEVTLRIARGLTLAAVADELSLSLATVKTHLQHVYQKTDTHRQGELVRLLLSLMP</sequence>
<reference evidence="5 6" key="1">
    <citation type="journal article" date="2019" name="Emerg. Microbes Infect.">
        <title>Comprehensive subspecies identification of 175 nontuberculous mycobacteria species based on 7547 genomic profiles.</title>
        <authorList>
            <person name="Matsumoto Y."/>
            <person name="Kinjo T."/>
            <person name="Motooka D."/>
            <person name="Nabeya D."/>
            <person name="Jung N."/>
            <person name="Uechi K."/>
            <person name="Horii T."/>
            <person name="Iida T."/>
            <person name="Fujita J."/>
            <person name="Nakamura S."/>
        </authorList>
    </citation>
    <scope>NUCLEOTIDE SEQUENCE [LARGE SCALE GENOMIC DNA]</scope>
    <source>
        <strain evidence="5 6">JCM 6367</strain>
    </source>
</reference>
<dbReference type="EMBL" id="AP022598">
    <property type="protein sequence ID" value="BBY73839.1"/>
    <property type="molecule type" value="Genomic_DNA"/>
</dbReference>
<dbReference type="Gene3D" id="1.10.10.10">
    <property type="entry name" value="Winged helix-like DNA-binding domain superfamily/Winged helix DNA-binding domain"/>
    <property type="match status" value="1"/>
</dbReference>
<dbReference type="PROSITE" id="PS50043">
    <property type="entry name" value="HTH_LUXR_2"/>
    <property type="match status" value="1"/>
</dbReference>
<proteinExistence type="predicted"/>
<dbReference type="Proteomes" id="UP000466554">
    <property type="component" value="Chromosome"/>
</dbReference>
<evidence type="ECO:0000256" key="2">
    <source>
        <dbReference type="ARBA" id="ARBA00023125"/>
    </source>
</evidence>
<dbReference type="PANTHER" id="PTHR44688:SF16">
    <property type="entry name" value="DNA-BINDING TRANSCRIPTIONAL ACTIVATOR DEVR_DOSR"/>
    <property type="match status" value="1"/>
</dbReference>
<accession>A0A7I7TZI9</accession>
<dbReference type="SUPFAM" id="SSF46894">
    <property type="entry name" value="C-terminal effector domain of the bipartite response regulators"/>
    <property type="match status" value="1"/>
</dbReference>
<dbReference type="SMART" id="SM00421">
    <property type="entry name" value="HTH_LUXR"/>
    <property type="match status" value="1"/>
</dbReference>
<dbReference type="InterPro" id="IPR000792">
    <property type="entry name" value="Tscrpt_reg_LuxR_C"/>
</dbReference>
<dbReference type="GO" id="GO:0006355">
    <property type="term" value="P:regulation of DNA-templated transcription"/>
    <property type="evidence" value="ECO:0007669"/>
    <property type="project" value="InterPro"/>
</dbReference>
<dbReference type="InterPro" id="IPR036388">
    <property type="entry name" value="WH-like_DNA-bd_sf"/>
</dbReference>
<keyword evidence="2" id="KW-0238">DNA-binding</keyword>
<dbReference type="GO" id="GO:0003677">
    <property type="term" value="F:DNA binding"/>
    <property type="evidence" value="ECO:0007669"/>
    <property type="project" value="UniProtKB-KW"/>
</dbReference>
<dbReference type="PANTHER" id="PTHR44688">
    <property type="entry name" value="DNA-BINDING TRANSCRIPTIONAL ACTIVATOR DEVR_DOSR"/>
    <property type="match status" value="1"/>
</dbReference>
<keyword evidence="3" id="KW-0804">Transcription</keyword>
<evidence type="ECO:0000256" key="3">
    <source>
        <dbReference type="ARBA" id="ARBA00023163"/>
    </source>
</evidence>
<dbReference type="Pfam" id="PF00196">
    <property type="entry name" value="GerE"/>
    <property type="match status" value="1"/>
</dbReference>
<protein>
    <submittedName>
        <fullName evidence="5">LuxR family transcriptional regulator</fullName>
    </submittedName>
</protein>
<evidence type="ECO:0000256" key="1">
    <source>
        <dbReference type="ARBA" id="ARBA00023015"/>
    </source>
</evidence>
<gene>
    <name evidence="5" type="ORF">MPRF_07380</name>
</gene>
<name>A0A7I7TZI9_MYCPF</name>
<evidence type="ECO:0000313" key="5">
    <source>
        <dbReference type="EMBL" id="BBY73839.1"/>
    </source>
</evidence>
<feature type="domain" description="HTH luxR-type" evidence="4">
    <location>
        <begin position="293"/>
        <end position="358"/>
    </location>
</feature>
<dbReference type="CDD" id="cd06170">
    <property type="entry name" value="LuxR_C_like"/>
    <property type="match status" value="1"/>
</dbReference>
<dbReference type="PRINTS" id="PR00038">
    <property type="entry name" value="HTHLUXR"/>
</dbReference>
<dbReference type="InterPro" id="IPR016032">
    <property type="entry name" value="Sig_transdc_resp-reg_C-effctor"/>
</dbReference>
<dbReference type="AlphaFoldDB" id="A0A7I7TZI9"/>
<evidence type="ECO:0000313" key="6">
    <source>
        <dbReference type="Proteomes" id="UP000466554"/>
    </source>
</evidence>
<evidence type="ECO:0000259" key="4">
    <source>
        <dbReference type="PROSITE" id="PS50043"/>
    </source>
</evidence>
<keyword evidence="1" id="KW-0805">Transcription regulation</keyword>
<organism evidence="5 6">
    <name type="scientific">Mycolicibacterium parafortuitum</name>
    <name type="common">Mycobacterium parafortuitum</name>
    <dbReference type="NCBI Taxonomy" id="39692"/>
    <lineage>
        <taxon>Bacteria</taxon>
        <taxon>Bacillati</taxon>
        <taxon>Actinomycetota</taxon>
        <taxon>Actinomycetes</taxon>
        <taxon>Mycobacteriales</taxon>
        <taxon>Mycobacteriaceae</taxon>
        <taxon>Mycolicibacterium</taxon>
    </lineage>
</organism>